<organism evidence="1 2">
    <name type="scientific">Amniculicola lignicola CBS 123094</name>
    <dbReference type="NCBI Taxonomy" id="1392246"/>
    <lineage>
        <taxon>Eukaryota</taxon>
        <taxon>Fungi</taxon>
        <taxon>Dikarya</taxon>
        <taxon>Ascomycota</taxon>
        <taxon>Pezizomycotina</taxon>
        <taxon>Dothideomycetes</taxon>
        <taxon>Pleosporomycetidae</taxon>
        <taxon>Pleosporales</taxon>
        <taxon>Amniculicolaceae</taxon>
        <taxon>Amniculicola</taxon>
    </lineage>
</organism>
<gene>
    <name evidence="1" type="ORF">P154DRAFT_424380</name>
</gene>
<accession>A0A6A5X1D8</accession>
<proteinExistence type="predicted"/>
<name>A0A6A5X1D8_9PLEO</name>
<evidence type="ECO:0000313" key="1">
    <source>
        <dbReference type="EMBL" id="KAF2005425.1"/>
    </source>
</evidence>
<keyword evidence="2" id="KW-1185">Reference proteome</keyword>
<dbReference type="AlphaFoldDB" id="A0A6A5X1D8"/>
<protein>
    <recommendedName>
        <fullName evidence="3">DDE-1 domain-containing protein</fullName>
    </recommendedName>
</protein>
<evidence type="ECO:0008006" key="3">
    <source>
        <dbReference type="Google" id="ProtNLM"/>
    </source>
</evidence>
<evidence type="ECO:0000313" key="2">
    <source>
        <dbReference type="Proteomes" id="UP000799779"/>
    </source>
</evidence>
<dbReference type="Proteomes" id="UP000799779">
    <property type="component" value="Unassembled WGS sequence"/>
</dbReference>
<sequence>VLIYNSFRTYKTLEILEFYFKYSIILCYLPSYTSYKLQLYNIKVFTPLKIAYYNKVKWLNRGGIDRVGKEYFTYLYQLVRDRALTKRNIKARWATTSLFPFNPKRYT</sequence>
<dbReference type="OrthoDB" id="3776963at2759"/>
<feature type="non-terminal residue" evidence="1">
    <location>
        <position position="1"/>
    </location>
</feature>
<dbReference type="EMBL" id="ML977563">
    <property type="protein sequence ID" value="KAF2005425.1"/>
    <property type="molecule type" value="Genomic_DNA"/>
</dbReference>
<reference evidence="1" key="1">
    <citation type="journal article" date="2020" name="Stud. Mycol.">
        <title>101 Dothideomycetes genomes: a test case for predicting lifestyles and emergence of pathogens.</title>
        <authorList>
            <person name="Haridas S."/>
            <person name="Albert R."/>
            <person name="Binder M."/>
            <person name="Bloem J."/>
            <person name="Labutti K."/>
            <person name="Salamov A."/>
            <person name="Andreopoulos B."/>
            <person name="Baker S."/>
            <person name="Barry K."/>
            <person name="Bills G."/>
            <person name="Bluhm B."/>
            <person name="Cannon C."/>
            <person name="Castanera R."/>
            <person name="Culley D."/>
            <person name="Daum C."/>
            <person name="Ezra D."/>
            <person name="Gonzalez J."/>
            <person name="Henrissat B."/>
            <person name="Kuo A."/>
            <person name="Liang C."/>
            <person name="Lipzen A."/>
            <person name="Lutzoni F."/>
            <person name="Magnuson J."/>
            <person name="Mondo S."/>
            <person name="Nolan M."/>
            <person name="Ohm R."/>
            <person name="Pangilinan J."/>
            <person name="Park H.-J."/>
            <person name="Ramirez L."/>
            <person name="Alfaro M."/>
            <person name="Sun H."/>
            <person name="Tritt A."/>
            <person name="Yoshinaga Y."/>
            <person name="Zwiers L.-H."/>
            <person name="Turgeon B."/>
            <person name="Goodwin S."/>
            <person name="Spatafora J."/>
            <person name="Crous P."/>
            <person name="Grigoriev I."/>
        </authorList>
    </citation>
    <scope>NUCLEOTIDE SEQUENCE</scope>
    <source>
        <strain evidence="1">CBS 123094</strain>
    </source>
</reference>